<reference evidence="1 2" key="1">
    <citation type="submission" date="2020-04" db="EMBL/GenBank/DDBJ databases">
        <title>Azohydromonas sp. isolated from soil.</title>
        <authorList>
            <person name="Dahal R.H."/>
        </authorList>
    </citation>
    <scope>NUCLEOTIDE SEQUENCE [LARGE SCALE GENOMIC DNA]</scope>
    <source>
        <strain evidence="1 2">G-1-1-14</strain>
    </source>
</reference>
<dbReference type="Proteomes" id="UP000574067">
    <property type="component" value="Unassembled WGS sequence"/>
</dbReference>
<gene>
    <name evidence="1" type="ORF">HHL10_17600</name>
</gene>
<protein>
    <submittedName>
        <fullName evidence="1">Uncharacterized protein</fullName>
    </submittedName>
</protein>
<dbReference type="EMBL" id="JABBFW010000013">
    <property type="protein sequence ID" value="NML16798.1"/>
    <property type="molecule type" value="Genomic_DNA"/>
</dbReference>
<keyword evidence="2" id="KW-1185">Reference proteome</keyword>
<organism evidence="1 2">
    <name type="scientific">Azohydromonas caseinilytica</name>
    <dbReference type="NCBI Taxonomy" id="2728836"/>
    <lineage>
        <taxon>Bacteria</taxon>
        <taxon>Pseudomonadati</taxon>
        <taxon>Pseudomonadota</taxon>
        <taxon>Betaproteobacteria</taxon>
        <taxon>Burkholderiales</taxon>
        <taxon>Sphaerotilaceae</taxon>
        <taxon>Azohydromonas</taxon>
    </lineage>
</organism>
<proteinExistence type="predicted"/>
<name>A0A848FBV8_9BURK</name>
<accession>A0A848FBV8</accession>
<comment type="caution">
    <text evidence="1">The sequence shown here is derived from an EMBL/GenBank/DDBJ whole genome shotgun (WGS) entry which is preliminary data.</text>
</comment>
<evidence type="ECO:0000313" key="1">
    <source>
        <dbReference type="EMBL" id="NML16798.1"/>
    </source>
</evidence>
<dbReference type="AlphaFoldDB" id="A0A848FBV8"/>
<sequence length="60" mass="6000">MNPVAAPVQIAGPLAALAVSRLTGASGMAPTLVLAAGLQVGTALWLYRQPHEAKPAAGPR</sequence>
<dbReference type="RefSeq" id="WP_169161706.1">
    <property type="nucleotide sequence ID" value="NZ_JABBFW010000013.1"/>
</dbReference>
<evidence type="ECO:0000313" key="2">
    <source>
        <dbReference type="Proteomes" id="UP000574067"/>
    </source>
</evidence>